<dbReference type="OrthoDB" id="1523422at2"/>
<feature type="domain" description="Type II secretion system protein GspF" evidence="8">
    <location>
        <begin position="48"/>
        <end position="170"/>
    </location>
</feature>
<evidence type="ECO:0000256" key="3">
    <source>
        <dbReference type="ARBA" id="ARBA00022475"/>
    </source>
</evidence>
<dbReference type="STRING" id="1236989.JCM15548_14372"/>
<proteinExistence type="inferred from homology"/>
<reference evidence="9 10" key="1">
    <citation type="journal article" date="2015" name="Microbes Environ.">
        <title>Distribution and evolution of nitrogen fixation genes in the phylum bacteroidetes.</title>
        <authorList>
            <person name="Inoue J."/>
            <person name="Oshima K."/>
            <person name="Suda W."/>
            <person name="Sakamoto M."/>
            <person name="Iino T."/>
            <person name="Noda S."/>
            <person name="Hongoh Y."/>
            <person name="Hattori M."/>
            <person name="Ohkuma M."/>
        </authorList>
    </citation>
    <scope>NUCLEOTIDE SEQUENCE [LARGE SCALE GENOMIC DNA]</scope>
    <source>
        <strain evidence="9">JCM 15548</strain>
    </source>
</reference>
<evidence type="ECO:0000259" key="8">
    <source>
        <dbReference type="Pfam" id="PF00482"/>
    </source>
</evidence>
<evidence type="ECO:0000256" key="7">
    <source>
        <dbReference type="SAM" id="Phobius"/>
    </source>
</evidence>
<dbReference type="GO" id="GO:0005886">
    <property type="term" value="C:plasma membrane"/>
    <property type="evidence" value="ECO:0007669"/>
    <property type="project" value="UniProtKB-SubCell"/>
</dbReference>
<dbReference type="Gene3D" id="1.20.81.30">
    <property type="entry name" value="Type II secretion system (T2SS), domain F"/>
    <property type="match status" value="2"/>
</dbReference>
<feature type="transmembrane region" description="Helical" evidence="7">
    <location>
        <begin position="352"/>
        <end position="373"/>
    </location>
</feature>
<keyword evidence="4 7" id="KW-0812">Transmembrane</keyword>
<comment type="similarity">
    <text evidence="2">Belongs to the GSP F family.</text>
</comment>
<sequence>MAIDLSKIQSKSNGENVRRTVTKTDEQPFWKRDFTFGNIMTSSVKEAFYSELVILITAGLDLKASLDIIVREQKSLKIKKIISGVSEALVRGATFSEALKINSEFTVYEYFSIKIGEESGRLPEVLEELSRYYQKKMKQRKQMVNAFSYPLVILATALAAVFFMMNFIVPLFADAFLRFDSELPQLTLMVIALSESLQKYWFLLPFFIIVLYTVYVMVHTKTWYRKGMSGLMFKIPLVGPLLLKIYLARFCQAMALMTGARTPLVQALELVSQMMGLYSFETALTKIQEDIHRGKTLNEAMTKFAIFEPRLVALVKVGEDTNNLDTVFKRLYDQYNEESDHRTAMLSSMLEPLMIVLIGGLVAVILIAMYLPMFRLSNTLMGS</sequence>
<evidence type="ECO:0000256" key="5">
    <source>
        <dbReference type="ARBA" id="ARBA00022989"/>
    </source>
</evidence>
<dbReference type="InterPro" id="IPR003004">
    <property type="entry name" value="GspF/PilC"/>
</dbReference>
<keyword evidence="10" id="KW-1185">Reference proteome</keyword>
<dbReference type="PANTHER" id="PTHR30012:SF0">
    <property type="entry name" value="TYPE II SECRETION SYSTEM PROTEIN F-RELATED"/>
    <property type="match status" value="1"/>
</dbReference>
<evidence type="ECO:0000256" key="1">
    <source>
        <dbReference type="ARBA" id="ARBA00004651"/>
    </source>
</evidence>
<name>A0A0E9M2J0_9BACT</name>
<accession>A0A0E9M2J0</accession>
<organism evidence="9 10">
    <name type="scientific">Geofilum rubicundum JCM 15548</name>
    <dbReference type="NCBI Taxonomy" id="1236989"/>
    <lineage>
        <taxon>Bacteria</taxon>
        <taxon>Pseudomonadati</taxon>
        <taxon>Bacteroidota</taxon>
        <taxon>Bacteroidia</taxon>
        <taxon>Marinilabiliales</taxon>
        <taxon>Marinilabiliaceae</taxon>
        <taxon>Geofilum</taxon>
    </lineage>
</organism>
<dbReference type="PANTHER" id="PTHR30012">
    <property type="entry name" value="GENERAL SECRETION PATHWAY PROTEIN"/>
    <property type="match status" value="1"/>
</dbReference>
<evidence type="ECO:0000256" key="6">
    <source>
        <dbReference type="ARBA" id="ARBA00023136"/>
    </source>
</evidence>
<keyword evidence="6 7" id="KW-0472">Membrane</keyword>
<dbReference type="PRINTS" id="PR00812">
    <property type="entry name" value="BCTERIALGSPF"/>
</dbReference>
<evidence type="ECO:0000313" key="9">
    <source>
        <dbReference type="EMBL" id="GAO31957.1"/>
    </source>
</evidence>
<comment type="subcellular location">
    <subcellularLocation>
        <location evidence="1">Cell membrane</location>
        <topology evidence="1">Multi-pass membrane protein</topology>
    </subcellularLocation>
</comment>
<dbReference type="InterPro" id="IPR042094">
    <property type="entry name" value="T2SS_GspF_sf"/>
</dbReference>
<evidence type="ECO:0000256" key="2">
    <source>
        <dbReference type="ARBA" id="ARBA00005745"/>
    </source>
</evidence>
<dbReference type="Proteomes" id="UP000032900">
    <property type="component" value="Unassembled WGS sequence"/>
</dbReference>
<keyword evidence="5 7" id="KW-1133">Transmembrane helix</keyword>
<protein>
    <submittedName>
        <fullName evidence="9">Type IV fimbrial assembly protein PilC</fullName>
    </submittedName>
</protein>
<dbReference type="EMBL" id="BAZW01000071">
    <property type="protein sequence ID" value="GAO31957.1"/>
    <property type="molecule type" value="Genomic_DNA"/>
</dbReference>
<evidence type="ECO:0000313" key="10">
    <source>
        <dbReference type="Proteomes" id="UP000032900"/>
    </source>
</evidence>
<feature type="transmembrane region" description="Helical" evidence="7">
    <location>
        <begin position="200"/>
        <end position="218"/>
    </location>
</feature>
<dbReference type="InterPro" id="IPR018076">
    <property type="entry name" value="T2SS_GspF_dom"/>
</dbReference>
<feature type="domain" description="Type II secretion system protein GspF" evidence="8">
    <location>
        <begin position="250"/>
        <end position="372"/>
    </location>
</feature>
<keyword evidence="3" id="KW-1003">Cell membrane</keyword>
<evidence type="ECO:0000256" key="4">
    <source>
        <dbReference type="ARBA" id="ARBA00022692"/>
    </source>
</evidence>
<dbReference type="RefSeq" id="WP_062128415.1">
    <property type="nucleotide sequence ID" value="NZ_BAZW01000071.1"/>
</dbReference>
<dbReference type="Pfam" id="PF00482">
    <property type="entry name" value="T2SSF"/>
    <property type="match status" value="2"/>
</dbReference>
<comment type="caution">
    <text evidence="9">The sequence shown here is derived from an EMBL/GenBank/DDBJ whole genome shotgun (WGS) entry which is preliminary data.</text>
</comment>
<gene>
    <name evidence="9" type="ORF">JCM15548_14372</name>
</gene>
<dbReference type="AlphaFoldDB" id="A0A0E9M2J0"/>
<feature type="transmembrane region" description="Helical" evidence="7">
    <location>
        <begin position="146"/>
        <end position="173"/>
    </location>
</feature>